<dbReference type="InterPro" id="IPR009100">
    <property type="entry name" value="AcylCoA_DH/oxidase_NM_dom_sf"/>
</dbReference>
<dbReference type="Gene3D" id="1.20.140.10">
    <property type="entry name" value="Butyryl-CoA Dehydrogenase, subunit A, domain 3"/>
    <property type="match status" value="1"/>
</dbReference>
<feature type="domain" description="Acyl-CoA dehydrogenase/oxidase N-terminal" evidence="9">
    <location>
        <begin position="244"/>
        <end position="356"/>
    </location>
</feature>
<feature type="transmembrane region" description="Helical" evidence="6">
    <location>
        <begin position="709"/>
        <end position="729"/>
    </location>
</feature>
<evidence type="ECO:0000256" key="5">
    <source>
        <dbReference type="SAM" id="MobiDB-lite"/>
    </source>
</evidence>
<evidence type="ECO:0000256" key="6">
    <source>
        <dbReference type="SAM" id="Phobius"/>
    </source>
</evidence>
<comment type="similarity">
    <text evidence="2">Belongs to the acyl-CoA dehydrogenase family.</text>
</comment>
<keyword evidence="6" id="KW-1133">Transmembrane helix</keyword>
<evidence type="ECO:0008006" key="12">
    <source>
        <dbReference type="Google" id="ProtNLM"/>
    </source>
</evidence>
<keyword evidence="6" id="KW-0472">Membrane</keyword>
<dbReference type="InterPro" id="IPR013786">
    <property type="entry name" value="AcylCoA_DH/ox_N"/>
</dbReference>
<keyword evidence="4" id="KW-0274">FAD</keyword>
<evidence type="ECO:0000259" key="8">
    <source>
        <dbReference type="Pfam" id="PF02770"/>
    </source>
</evidence>
<evidence type="ECO:0000259" key="7">
    <source>
        <dbReference type="Pfam" id="PF00441"/>
    </source>
</evidence>
<dbReference type="SUPFAM" id="SSF47203">
    <property type="entry name" value="Acyl-CoA dehydrogenase C-terminal domain-like"/>
    <property type="match status" value="1"/>
</dbReference>
<dbReference type="CDD" id="cd00567">
    <property type="entry name" value="ACAD"/>
    <property type="match status" value="1"/>
</dbReference>
<dbReference type="InterPro" id="IPR009075">
    <property type="entry name" value="AcylCo_DH/oxidase_C"/>
</dbReference>
<dbReference type="Pfam" id="PF02771">
    <property type="entry name" value="Acyl-CoA_dh_N"/>
    <property type="match status" value="1"/>
</dbReference>
<dbReference type="Pfam" id="PF00441">
    <property type="entry name" value="Acyl-CoA_dh_1"/>
    <property type="match status" value="1"/>
</dbReference>
<dbReference type="Gene3D" id="1.10.540.10">
    <property type="entry name" value="Acyl-CoA dehydrogenase/oxidase, N-terminal domain"/>
    <property type="match status" value="1"/>
</dbReference>
<evidence type="ECO:0000256" key="4">
    <source>
        <dbReference type="ARBA" id="ARBA00022827"/>
    </source>
</evidence>
<dbReference type="EMBL" id="NAJP01000036">
    <property type="protein sequence ID" value="TKA39930.1"/>
    <property type="molecule type" value="Genomic_DNA"/>
</dbReference>
<accession>A0A4U0UV30</accession>
<feature type="domain" description="Acyl-CoA dehydrogenase/oxidase C-terminal" evidence="7">
    <location>
        <begin position="470"/>
        <end position="618"/>
    </location>
</feature>
<organism evidence="10 11">
    <name type="scientific">Friedmanniomyces endolithicus</name>
    <dbReference type="NCBI Taxonomy" id="329885"/>
    <lineage>
        <taxon>Eukaryota</taxon>
        <taxon>Fungi</taxon>
        <taxon>Dikarya</taxon>
        <taxon>Ascomycota</taxon>
        <taxon>Pezizomycotina</taxon>
        <taxon>Dothideomycetes</taxon>
        <taxon>Dothideomycetidae</taxon>
        <taxon>Mycosphaerellales</taxon>
        <taxon>Teratosphaeriaceae</taxon>
        <taxon>Friedmanniomyces</taxon>
    </lineage>
</organism>
<keyword evidence="3" id="KW-0285">Flavoprotein</keyword>
<evidence type="ECO:0000313" key="10">
    <source>
        <dbReference type="EMBL" id="TKA39930.1"/>
    </source>
</evidence>
<protein>
    <recommendedName>
        <fullName evidence="12">Acyl-CoA dehydrogenase</fullName>
    </recommendedName>
</protein>
<gene>
    <name evidence="10" type="ORF">B0A54_10281</name>
</gene>
<sequence>MALIAAATHRFERPETLWAMDQWVELSLLRQWSRVFASKIGRGDRSLLSDNDFLLAGLRYTSEVFFVRLINDVPVRWSRELTVYDTEERAVAGMTDFDPDTNDCTIKLNPEHFNLRSPDGRPRPGILSVLLHEACHAFLLLYSCRPECAACSEASQFGLMDETGHGLAWQTLAFNVERSFNRFCSLPGPVDLNRRSAAKLEAEAGGFRPDNETIGKLFDGASPSRRTFVAKATEYLPAYADYNDSQSTVRSSIAKICSRFPEKYWLDIDNAARWPSEFQEAVAKDGWLGIMMPSEYGGSELGLAEATVMTQTIAESGGGYTASSCVHMNIFGLAPVVKYGNEEQRKRFLTPLIEGKERACFAVTEPNTGLDTLKLQSLATRDGDHYSLKGSKIWTSTAQVAEKILILVRTTPLEEVKKPTEGLTLFYTDLDRSQVSVTEIKKMGRAAVDTNSLYFDGWRVPVQDRIGNEGDGFKMIMHGMNAERILLSGEAVGIGYAALRHASNYARERIVFGRPIGKNQAVAHPLAKAWCQLESTRLMIMQAAKMWDEGFATGEYANAVKYLAGENAFTACETAVCSMGGMGYAKECHVERFLREVIIPRLAPVSREMCLNYIAEKVMDQPRLTPYRRRWQSPRRQLLSESPSSPKAATDKQDPSTKPTASPSPIPRPLSPQADNTPKMVRVLVSGTLSSACLGLAGASISASLLGTGALPFLICSCAGFIFGAIGFYRSTMAHSLAMLERYPRLIQLHLDANFPSRGFMRWRREDLRPEMFRGSWRMQSLLMTALLTAQPAIDRIYDERESVLVEEARAELAAAAASEDRLIADG</sequence>
<dbReference type="FunFam" id="1.20.140.10:FF:000012">
    <property type="entry name" value="Acyl-CoA dehydrogenase fadE12"/>
    <property type="match status" value="1"/>
</dbReference>
<dbReference type="Pfam" id="PF02770">
    <property type="entry name" value="Acyl-CoA_dh_M"/>
    <property type="match status" value="1"/>
</dbReference>
<keyword evidence="6" id="KW-0812">Transmembrane</keyword>
<dbReference type="SUPFAM" id="SSF56645">
    <property type="entry name" value="Acyl-CoA dehydrogenase NM domain-like"/>
    <property type="match status" value="1"/>
</dbReference>
<feature type="region of interest" description="Disordered" evidence="5">
    <location>
        <begin position="630"/>
        <end position="675"/>
    </location>
</feature>
<evidence type="ECO:0000256" key="3">
    <source>
        <dbReference type="ARBA" id="ARBA00022630"/>
    </source>
</evidence>
<dbReference type="InterPro" id="IPR036250">
    <property type="entry name" value="AcylCo_DH-like_C"/>
</dbReference>
<dbReference type="InterPro" id="IPR046373">
    <property type="entry name" value="Acyl-CoA_Oxase/DH_mid-dom_sf"/>
</dbReference>
<name>A0A4U0UV30_9PEZI</name>
<dbReference type="OrthoDB" id="435240at2759"/>
<proteinExistence type="inferred from homology"/>
<dbReference type="Proteomes" id="UP000310066">
    <property type="component" value="Unassembled WGS sequence"/>
</dbReference>
<evidence type="ECO:0000259" key="9">
    <source>
        <dbReference type="Pfam" id="PF02771"/>
    </source>
</evidence>
<dbReference type="GO" id="GO:0003995">
    <property type="term" value="F:acyl-CoA dehydrogenase activity"/>
    <property type="evidence" value="ECO:0007669"/>
    <property type="project" value="TreeGrafter"/>
</dbReference>
<dbReference type="InterPro" id="IPR037069">
    <property type="entry name" value="AcylCoA_DH/ox_N_sf"/>
</dbReference>
<evidence type="ECO:0000256" key="2">
    <source>
        <dbReference type="ARBA" id="ARBA00009347"/>
    </source>
</evidence>
<dbReference type="GO" id="GO:0050660">
    <property type="term" value="F:flavin adenine dinucleotide binding"/>
    <property type="evidence" value="ECO:0007669"/>
    <property type="project" value="InterPro"/>
</dbReference>
<comment type="caution">
    <text evidence="10">The sequence shown here is derived from an EMBL/GenBank/DDBJ whole genome shotgun (WGS) entry which is preliminary data.</text>
</comment>
<reference evidence="10 11" key="1">
    <citation type="submission" date="2017-03" db="EMBL/GenBank/DDBJ databases">
        <title>Genomes of endolithic fungi from Antarctica.</title>
        <authorList>
            <person name="Coleine C."/>
            <person name="Masonjones S."/>
            <person name="Stajich J.E."/>
        </authorList>
    </citation>
    <scope>NUCLEOTIDE SEQUENCE [LARGE SCALE GENOMIC DNA]</scope>
    <source>
        <strain evidence="10 11">CCFEE 5311</strain>
    </source>
</reference>
<dbReference type="STRING" id="329885.A0A4U0UV30"/>
<dbReference type="PANTHER" id="PTHR43884:SF12">
    <property type="entry name" value="ISOVALERYL-COA DEHYDROGENASE, MITOCHONDRIAL-RELATED"/>
    <property type="match status" value="1"/>
</dbReference>
<dbReference type="PANTHER" id="PTHR43884">
    <property type="entry name" value="ACYL-COA DEHYDROGENASE"/>
    <property type="match status" value="1"/>
</dbReference>
<dbReference type="Gene3D" id="2.40.110.10">
    <property type="entry name" value="Butyryl-CoA Dehydrogenase, subunit A, domain 2"/>
    <property type="match status" value="1"/>
</dbReference>
<evidence type="ECO:0000256" key="1">
    <source>
        <dbReference type="ARBA" id="ARBA00001974"/>
    </source>
</evidence>
<feature type="domain" description="Acyl-CoA oxidase/dehydrogenase middle" evidence="8">
    <location>
        <begin position="360"/>
        <end position="456"/>
    </location>
</feature>
<dbReference type="AlphaFoldDB" id="A0A4U0UV30"/>
<comment type="cofactor">
    <cofactor evidence="1">
        <name>FAD</name>
        <dbReference type="ChEBI" id="CHEBI:57692"/>
    </cofactor>
</comment>
<dbReference type="InterPro" id="IPR006091">
    <property type="entry name" value="Acyl-CoA_Oxase/DH_mid-dom"/>
</dbReference>
<evidence type="ECO:0000313" key="11">
    <source>
        <dbReference type="Proteomes" id="UP000310066"/>
    </source>
</evidence>